<evidence type="ECO:0000256" key="4">
    <source>
        <dbReference type="ARBA" id="ARBA00022723"/>
    </source>
</evidence>
<evidence type="ECO:0000313" key="15">
    <source>
        <dbReference type="Proteomes" id="UP000886785"/>
    </source>
</evidence>
<evidence type="ECO:0000256" key="2">
    <source>
        <dbReference type="ARBA" id="ARBA00005940"/>
    </source>
</evidence>
<dbReference type="InterPro" id="IPR003476">
    <property type="entry name" value="Glyco_hydro_42"/>
</dbReference>
<dbReference type="Proteomes" id="UP000886785">
    <property type="component" value="Unassembled WGS sequence"/>
</dbReference>
<feature type="domain" description="Beta-galactosidase C-terminal" evidence="13">
    <location>
        <begin position="615"/>
        <end position="668"/>
    </location>
</feature>
<feature type="domain" description="Beta-galactosidase trimerisation" evidence="12">
    <location>
        <begin position="395"/>
        <end position="598"/>
    </location>
</feature>
<dbReference type="GO" id="GO:0046872">
    <property type="term" value="F:metal ion binding"/>
    <property type="evidence" value="ECO:0007669"/>
    <property type="project" value="UniProtKB-KW"/>
</dbReference>
<name>A0A9D1J2N8_9FIRM</name>
<comment type="similarity">
    <text evidence="2 8">Belongs to the glycosyl hydrolase 42 family.</text>
</comment>
<dbReference type="InterPro" id="IPR017853">
    <property type="entry name" value="GH"/>
</dbReference>
<dbReference type="Pfam" id="PF02449">
    <property type="entry name" value="Glyco_hydro_42"/>
    <property type="match status" value="1"/>
</dbReference>
<feature type="active site" description="Nucleophile" evidence="9">
    <location>
        <position position="305"/>
    </location>
</feature>
<keyword evidence="7 8" id="KW-0326">Glycosidase</keyword>
<evidence type="ECO:0000259" key="11">
    <source>
        <dbReference type="Pfam" id="PF02449"/>
    </source>
</evidence>
<comment type="catalytic activity">
    <reaction evidence="1 8">
        <text>Hydrolysis of terminal non-reducing beta-D-galactose residues in beta-D-galactosides.</text>
        <dbReference type="EC" id="3.2.1.23"/>
    </reaction>
</comment>
<proteinExistence type="inferred from homology"/>
<evidence type="ECO:0000256" key="3">
    <source>
        <dbReference type="ARBA" id="ARBA00012756"/>
    </source>
</evidence>
<evidence type="ECO:0000256" key="6">
    <source>
        <dbReference type="ARBA" id="ARBA00022833"/>
    </source>
</evidence>
<evidence type="ECO:0000259" key="12">
    <source>
        <dbReference type="Pfam" id="PF08532"/>
    </source>
</evidence>
<feature type="binding site" evidence="10">
    <location>
        <position position="101"/>
    </location>
    <ligand>
        <name>substrate</name>
    </ligand>
</feature>
<dbReference type="GO" id="GO:0009341">
    <property type="term" value="C:beta-galactosidase complex"/>
    <property type="evidence" value="ECO:0007669"/>
    <property type="project" value="InterPro"/>
</dbReference>
<keyword evidence="5 8" id="KW-0378">Hydrolase</keyword>
<reference evidence="14" key="2">
    <citation type="journal article" date="2021" name="PeerJ">
        <title>Extensive microbial diversity within the chicken gut microbiome revealed by metagenomics and culture.</title>
        <authorList>
            <person name="Gilroy R."/>
            <person name="Ravi A."/>
            <person name="Getino M."/>
            <person name="Pursley I."/>
            <person name="Horton D.L."/>
            <person name="Alikhan N.F."/>
            <person name="Baker D."/>
            <person name="Gharbi K."/>
            <person name="Hall N."/>
            <person name="Watson M."/>
            <person name="Adriaenssens E.M."/>
            <person name="Foster-Nyarko E."/>
            <person name="Jarju S."/>
            <person name="Secka A."/>
            <person name="Antonio M."/>
            <person name="Oren A."/>
            <person name="Chaudhuri R.R."/>
            <person name="La Ragione R."/>
            <person name="Hildebrand F."/>
            <person name="Pallen M.J."/>
        </authorList>
    </citation>
    <scope>NUCLEOTIDE SEQUENCE</scope>
    <source>
        <strain evidence="14">ChiSjej1B19-7085</strain>
    </source>
</reference>
<organism evidence="14 15">
    <name type="scientific">Candidatus Gallacutalibacter pullicola</name>
    <dbReference type="NCBI Taxonomy" id="2840830"/>
    <lineage>
        <taxon>Bacteria</taxon>
        <taxon>Bacillati</taxon>
        <taxon>Bacillota</taxon>
        <taxon>Clostridia</taxon>
        <taxon>Eubacteriales</taxon>
        <taxon>Candidatus Gallacutalibacter</taxon>
    </lineage>
</organism>
<dbReference type="GO" id="GO:0004565">
    <property type="term" value="F:beta-galactosidase activity"/>
    <property type="evidence" value="ECO:0007669"/>
    <property type="project" value="UniProtKB-EC"/>
</dbReference>
<dbReference type="InterPro" id="IPR013529">
    <property type="entry name" value="Glyco_hydro_42_N"/>
</dbReference>
<dbReference type="InterPro" id="IPR013780">
    <property type="entry name" value="Glyco_hydro_b"/>
</dbReference>
<dbReference type="GO" id="GO:0006012">
    <property type="term" value="P:galactose metabolic process"/>
    <property type="evidence" value="ECO:0007669"/>
    <property type="project" value="InterPro"/>
</dbReference>
<feature type="domain" description="Glycoside hydrolase family 42 N-terminal" evidence="11">
    <location>
        <begin position="4"/>
        <end position="384"/>
    </location>
</feature>
<sequence>MGVCYYPEHWDESLWDSDLRRMKEAGIELVRVAEFAWNKFEPEEGVFTFDFFDRFLETVERHGLRVILGTPTATPPAWASHNYPEILNADIRGIPYRHGARRHYNYNSPKYRALTQEIVTQLARHYGRHPAVAGWQIDNELNCELNEFYSESDTAAFRVFLRKKYGSLDELNRAWGTVFWNQTYTSWEQVFVPRYTANNSTNPHEVLDYYRFISESACSYAKLQSDILRAEISPDQFITTNGMFRNLDNHRLTRESLDIYTYDSYPDFAFQLTEDPLHSDSLNDRKWSRNLTETRSVCPHFGIMEQQSGSPGWNTRMEAPAPKPGQMTLWTMQSVAHGADYISYFRWRTSTIGTEIYWHGILDYCGKNNRRLAEVRQVTQKFDAIRDIAGAEYQASFAVLKDYDNQWDTQTDKWLTRVDKASEKGWFNASQLTHTPMDYLYLRDDTALEELLRYPLLVYPHAAILTESRAALLRSYVEAGGRLVFGCRTGYKAVTGQCVMDPMPGLAREICGAEVEDFTFVGPADDPVHIVWDGTPLDAAVFNDVLEPLDGAEVLGTFDSNYYAGKPGLIRKKLGKGEAYYFGAAFTQQAAAEFLRRFGLAEAFSDWLDAPSGCELALRKKGGKRWLFVLNYGSQATEITVKHPLRELFSGETQTGAVTVAKYGVSVFLLPEVEK</sequence>
<dbReference type="PIRSF" id="PIRSF001084">
    <property type="entry name" value="B-galactosidase"/>
    <property type="match status" value="1"/>
</dbReference>
<feature type="active site" description="Proton donor" evidence="9">
    <location>
        <position position="140"/>
    </location>
</feature>
<dbReference type="SUPFAM" id="SSF52317">
    <property type="entry name" value="Class I glutamine amidotransferase-like"/>
    <property type="match status" value="1"/>
</dbReference>
<dbReference type="PANTHER" id="PTHR36447:SF2">
    <property type="entry name" value="BETA-GALACTOSIDASE YESZ"/>
    <property type="match status" value="1"/>
</dbReference>
<evidence type="ECO:0000313" key="14">
    <source>
        <dbReference type="EMBL" id="HIR58314.1"/>
    </source>
</evidence>
<dbReference type="Pfam" id="PF08532">
    <property type="entry name" value="Glyco_hydro_42M"/>
    <property type="match status" value="1"/>
</dbReference>
<evidence type="ECO:0000256" key="9">
    <source>
        <dbReference type="PIRSR" id="PIRSR001084-1"/>
    </source>
</evidence>
<keyword evidence="6" id="KW-0862">Zinc</keyword>
<dbReference type="Pfam" id="PF08533">
    <property type="entry name" value="Glyco_hydro_42C"/>
    <property type="match status" value="1"/>
</dbReference>
<dbReference type="AlphaFoldDB" id="A0A9D1J2N8"/>
<dbReference type="SUPFAM" id="SSF51445">
    <property type="entry name" value="(Trans)glycosidases"/>
    <property type="match status" value="1"/>
</dbReference>
<keyword evidence="4" id="KW-0479">Metal-binding</keyword>
<protein>
    <recommendedName>
        <fullName evidence="3 8">Beta-galactosidase</fullName>
        <shortName evidence="8">Beta-gal</shortName>
        <ecNumber evidence="3 8">3.2.1.23</ecNumber>
    </recommendedName>
</protein>
<dbReference type="Gene3D" id="2.60.40.1180">
    <property type="entry name" value="Golgi alpha-mannosidase II"/>
    <property type="match status" value="1"/>
</dbReference>
<comment type="caution">
    <text evidence="14">The sequence shown here is derived from an EMBL/GenBank/DDBJ whole genome shotgun (WGS) entry which is preliminary data.</text>
</comment>
<dbReference type="Gene3D" id="3.40.50.880">
    <property type="match status" value="1"/>
</dbReference>
<dbReference type="InterPro" id="IPR013738">
    <property type="entry name" value="Beta_galactosidase_Trimer"/>
</dbReference>
<evidence type="ECO:0000256" key="8">
    <source>
        <dbReference type="PIRNR" id="PIRNR001084"/>
    </source>
</evidence>
<dbReference type="Gene3D" id="3.20.20.80">
    <property type="entry name" value="Glycosidases"/>
    <property type="match status" value="1"/>
</dbReference>
<evidence type="ECO:0000256" key="10">
    <source>
        <dbReference type="PIRSR" id="PIRSR001084-2"/>
    </source>
</evidence>
<accession>A0A9D1J2N8</accession>
<dbReference type="CDD" id="cd03143">
    <property type="entry name" value="A4_beta-galactosidase_middle_domain"/>
    <property type="match status" value="1"/>
</dbReference>
<dbReference type="PANTHER" id="PTHR36447">
    <property type="entry name" value="BETA-GALACTOSIDASE GANA"/>
    <property type="match status" value="1"/>
</dbReference>
<reference evidence="14" key="1">
    <citation type="submission" date="2020-10" db="EMBL/GenBank/DDBJ databases">
        <authorList>
            <person name="Gilroy R."/>
        </authorList>
    </citation>
    <scope>NUCLEOTIDE SEQUENCE</scope>
    <source>
        <strain evidence="14">ChiSjej1B19-7085</strain>
    </source>
</reference>
<dbReference type="EMBL" id="DVHF01000151">
    <property type="protein sequence ID" value="HIR58314.1"/>
    <property type="molecule type" value="Genomic_DNA"/>
</dbReference>
<evidence type="ECO:0000259" key="13">
    <source>
        <dbReference type="Pfam" id="PF08533"/>
    </source>
</evidence>
<evidence type="ECO:0000256" key="5">
    <source>
        <dbReference type="ARBA" id="ARBA00022801"/>
    </source>
</evidence>
<evidence type="ECO:0000256" key="7">
    <source>
        <dbReference type="ARBA" id="ARBA00023295"/>
    </source>
</evidence>
<gene>
    <name evidence="14" type="ORF">IAA54_11700</name>
</gene>
<feature type="binding site" evidence="10">
    <location>
        <position position="139"/>
    </location>
    <ligand>
        <name>substrate</name>
    </ligand>
</feature>
<evidence type="ECO:0000256" key="1">
    <source>
        <dbReference type="ARBA" id="ARBA00001412"/>
    </source>
</evidence>
<dbReference type="InterPro" id="IPR013739">
    <property type="entry name" value="Beta_galactosidase_C"/>
</dbReference>
<dbReference type="EC" id="3.2.1.23" evidence="3 8"/>
<dbReference type="InterPro" id="IPR029062">
    <property type="entry name" value="Class_I_gatase-like"/>
</dbReference>